<dbReference type="Pfam" id="PF01966">
    <property type="entry name" value="HD"/>
    <property type="match status" value="1"/>
</dbReference>
<dbReference type="Gene3D" id="1.10.3210.10">
    <property type="entry name" value="Hypothetical protein af1432"/>
    <property type="match status" value="1"/>
</dbReference>
<accession>A0A974XIB5</accession>
<dbReference type="CDD" id="cd00077">
    <property type="entry name" value="HDc"/>
    <property type="match status" value="1"/>
</dbReference>
<dbReference type="NCBIfam" id="TIGR01353">
    <property type="entry name" value="dGTP_triPase"/>
    <property type="match status" value="1"/>
</dbReference>
<dbReference type="GO" id="GO:0016793">
    <property type="term" value="F:triphosphoric monoester hydrolase activity"/>
    <property type="evidence" value="ECO:0007669"/>
    <property type="project" value="InterPro"/>
</dbReference>
<dbReference type="PROSITE" id="PS51831">
    <property type="entry name" value="HD"/>
    <property type="match status" value="1"/>
</dbReference>
<dbReference type="InterPro" id="IPR003607">
    <property type="entry name" value="HD/PDEase_dom"/>
</dbReference>
<comment type="similarity">
    <text evidence="2">Belongs to the dGTPase family. Type 2 subfamily.</text>
</comment>
<evidence type="ECO:0000256" key="1">
    <source>
        <dbReference type="ARBA" id="ARBA00022801"/>
    </source>
</evidence>
<dbReference type="InterPro" id="IPR023023">
    <property type="entry name" value="dNTPase_2"/>
</dbReference>
<name>A0A974XIB5_9FIRM</name>
<dbReference type="AlphaFoldDB" id="A0A974XIB5"/>
<evidence type="ECO:0000259" key="3">
    <source>
        <dbReference type="PROSITE" id="PS51831"/>
    </source>
</evidence>
<dbReference type="EMBL" id="CP071444">
    <property type="protein sequence ID" value="QSX08883.1"/>
    <property type="molecule type" value="Genomic_DNA"/>
</dbReference>
<dbReference type="Pfam" id="PF13286">
    <property type="entry name" value="HD_assoc"/>
    <property type="match status" value="1"/>
</dbReference>
<dbReference type="InterPro" id="IPR026875">
    <property type="entry name" value="PHydrolase_assoc_dom"/>
</dbReference>
<dbReference type="InterPro" id="IPR006674">
    <property type="entry name" value="HD_domain"/>
</dbReference>
<keyword evidence="5" id="KW-1185">Reference proteome</keyword>
<dbReference type="SMART" id="SM00471">
    <property type="entry name" value="HDc"/>
    <property type="match status" value="1"/>
</dbReference>
<evidence type="ECO:0000313" key="5">
    <source>
        <dbReference type="Proteomes" id="UP000663499"/>
    </source>
</evidence>
<evidence type="ECO:0000313" key="4">
    <source>
        <dbReference type="EMBL" id="QSX08883.1"/>
    </source>
</evidence>
<dbReference type="InterPro" id="IPR006261">
    <property type="entry name" value="dGTPase"/>
</dbReference>
<dbReference type="SUPFAM" id="SSF109604">
    <property type="entry name" value="HD-domain/PDEase-like"/>
    <property type="match status" value="1"/>
</dbReference>
<sequence length="334" mass="38743">MNLREQWEQLELQILSPTAAKSVDSKGRRKKETPCDVRTDYQRDRDRILHSKAFRRLKHKTQVFISPEGDHYRTRLTHTLEVAQIARTIARALRLNEDLTEAIALGHDLGHTPFGHAGEKVLDEACSFSFKHREQSLRVVDFLEDGVGLNLTWEVRDGILNHSGENSAETLEGQVVHFSDRIAYINHDIEDAQRAGILKESDLPLQYVNVLGTSKRMRINGMIHNIIENSKEGNAVVMSPDHWEAMNQLRNFMFETVYLGPAAKKEEKKTEFILRSLFEYYMEQPEKIPHEADHPIYLERNTERSVIDFIAGMTDRYAMNLFGRLFIPNPWRVY</sequence>
<dbReference type="HAMAP" id="MF_01212">
    <property type="entry name" value="dGTPase_type2"/>
    <property type="match status" value="1"/>
</dbReference>
<dbReference type="PANTHER" id="PTHR35795">
    <property type="entry name" value="SLR1885 PROTEIN"/>
    <property type="match status" value="1"/>
</dbReference>
<gene>
    <name evidence="4" type="ORF">J0B03_02015</name>
</gene>
<feature type="domain" description="HD" evidence="3">
    <location>
        <begin position="75"/>
        <end position="185"/>
    </location>
</feature>
<reference evidence="4" key="1">
    <citation type="submission" date="2021-03" db="EMBL/GenBank/DDBJ databases">
        <title>Alkalibacter marinus sp. nov., isolated from tidal flat sediment.</title>
        <authorList>
            <person name="Namirimu T."/>
            <person name="Yang J.-A."/>
            <person name="Yang S.-H."/>
            <person name="Kim Y.-J."/>
            <person name="Kwon K.K."/>
        </authorList>
    </citation>
    <scope>NUCLEOTIDE SEQUENCE</scope>
    <source>
        <strain evidence="4">ES005</strain>
    </source>
</reference>
<evidence type="ECO:0000256" key="2">
    <source>
        <dbReference type="HAMAP-Rule" id="MF_01212"/>
    </source>
</evidence>
<protein>
    <recommendedName>
        <fullName evidence="2">Deoxyguanosinetriphosphate triphosphohydrolase-like protein</fullName>
    </recommendedName>
</protein>
<proteinExistence type="inferred from homology"/>
<dbReference type="KEGG" id="alka:J0B03_02015"/>
<dbReference type="InterPro" id="IPR051094">
    <property type="entry name" value="Diverse_Catalytic_Enzymes"/>
</dbReference>
<dbReference type="RefSeq" id="WP_207300224.1">
    <property type="nucleotide sequence ID" value="NZ_CP071444.1"/>
</dbReference>
<dbReference type="Proteomes" id="UP000663499">
    <property type="component" value="Chromosome"/>
</dbReference>
<organism evidence="4 5">
    <name type="scientific">Alkalibacter rhizosphaerae</name>
    <dbReference type="NCBI Taxonomy" id="2815577"/>
    <lineage>
        <taxon>Bacteria</taxon>
        <taxon>Bacillati</taxon>
        <taxon>Bacillota</taxon>
        <taxon>Clostridia</taxon>
        <taxon>Eubacteriales</taxon>
        <taxon>Eubacteriaceae</taxon>
        <taxon>Alkalibacter</taxon>
    </lineage>
</organism>
<dbReference type="PANTHER" id="PTHR35795:SF1">
    <property type="entry name" value="BIS(5'-NUCLEOSYL)-TETRAPHOSPHATASE, SYMMETRICAL"/>
    <property type="match status" value="1"/>
</dbReference>
<dbReference type="NCBIfam" id="NF002327">
    <property type="entry name" value="PRK01286.1-2"/>
    <property type="match status" value="1"/>
</dbReference>
<keyword evidence="1 2" id="KW-0378">Hydrolase</keyword>